<evidence type="ECO:0008006" key="4">
    <source>
        <dbReference type="Google" id="ProtNLM"/>
    </source>
</evidence>
<reference evidence="2" key="1">
    <citation type="journal article" date="2016" name="Nat. Genet.">
        <title>A high-quality carrot genome assembly provides new insights into carotenoid accumulation and asterid genome evolution.</title>
        <authorList>
            <person name="Iorizzo M."/>
            <person name="Ellison S."/>
            <person name="Senalik D."/>
            <person name="Zeng P."/>
            <person name="Satapoomin P."/>
            <person name="Huang J."/>
            <person name="Bowman M."/>
            <person name="Iovene M."/>
            <person name="Sanseverino W."/>
            <person name="Cavagnaro P."/>
            <person name="Yildiz M."/>
            <person name="Macko-Podgorni A."/>
            <person name="Moranska E."/>
            <person name="Grzebelus E."/>
            <person name="Grzebelus D."/>
            <person name="Ashrafi H."/>
            <person name="Zheng Z."/>
            <person name="Cheng S."/>
            <person name="Spooner D."/>
            <person name="Van Deynze A."/>
            <person name="Simon P."/>
        </authorList>
    </citation>
    <scope>NUCLEOTIDE SEQUENCE</scope>
    <source>
        <tissue evidence="2">Leaf</tissue>
    </source>
</reference>
<proteinExistence type="predicted"/>
<sequence length="406" mass="46238">MACVEKLHIVMFPWLAFGHIFPYLKVEASQAHGCKGSQDLFCSIPQGQVPETRVRSSSRTYYSFLGIQHSGLDTRWLCFLLAEAYCFETPHSMVSLQYLHCFLHGIFRPPLIKGDGYRVKPEDFTVKPKWVHFDTNVAMSLYQSLALAPGYETDEETGNVSEAYRVGRGLEYCDMVAIRSSVEFEGDWLKLLQDMYKKPVIPVGLLPDVEDSKEESKEDDNEDWSEIKDWLDKQAKGSVLFVAFGSEAKLTQAQTTELALGLELTGLPFFWAMKKQRGLSDTEPVELPQGFQDRTRGRGMIYTTWVPQTKILNHESVSALLNSSGYSSVHLEEKKLGFQIPRDESDGGFTRESVAESVNLVMLDEEGKIYRDKVKDMQVILSDMDKQNGYVDNLLNYLQNHKFMKN</sequence>
<accession>A0AAF0WF98</accession>
<feature type="signal peptide" evidence="1">
    <location>
        <begin position="1"/>
        <end position="18"/>
    </location>
</feature>
<protein>
    <recommendedName>
        <fullName evidence="4">UDP-glycosyltransferase</fullName>
    </recommendedName>
</protein>
<dbReference type="Proteomes" id="UP000077755">
    <property type="component" value="Chromosome 2"/>
</dbReference>
<organism evidence="2 3">
    <name type="scientific">Daucus carota subsp. sativus</name>
    <name type="common">Carrot</name>
    <dbReference type="NCBI Taxonomy" id="79200"/>
    <lineage>
        <taxon>Eukaryota</taxon>
        <taxon>Viridiplantae</taxon>
        <taxon>Streptophyta</taxon>
        <taxon>Embryophyta</taxon>
        <taxon>Tracheophyta</taxon>
        <taxon>Spermatophyta</taxon>
        <taxon>Magnoliopsida</taxon>
        <taxon>eudicotyledons</taxon>
        <taxon>Gunneridae</taxon>
        <taxon>Pentapetalae</taxon>
        <taxon>asterids</taxon>
        <taxon>campanulids</taxon>
        <taxon>Apiales</taxon>
        <taxon>Apiaceae</taxon>
        <taxon>Apioideae</taxon>
        <taxon>Scandiceae</taxon>
        <taxon>Daucinae</taxon>
        <taxon>Daucus</taxon>
        <taxon>Daucus sect. Daucus</taxon>
    </lineage>
</organism>
<name>A0AAF0WF98_DAUCS</name>
<feature type="chain" id="PRO_5042101545" description="UDP-glycosyltransferase" evidence="1">
    <location>
        <begin position="19"/>
        <end position="406"/>
    </location>
</feature>
<keyword evidence="1" id="KW-0732">Signal</keyword>
<evidence type="ECO:0000256" key="1">
    <source>
        <dbReference type="SAM" id="SignalP"/>
    </source>
</evidence>
<keyword evidence="3" id="KW-1185">Reference proteome</keyword>
<dbReference type="PANTHER" id="PTHR48045">
    <property type="entry name" value="UDP-GLYCOSYLTRANSFERASE 72B1"/>
    <property type="match status" value="1"/>
</dbReference>
<evidence type="ECO:0000313" key="2">
    <source>
        <dbReference type="EMBL" id="WOG87213.1"/>
    </source>
</evidence>
<dbReference type="AlphaFoldDB" id="A0AAF0WF98"/>
<dbReference type="PANTHER" id="PTHR48045:SF20">
    <property type="entry name" value="UDP-RHAMNOSE:RHAMNOSYLTRANSFERASE 1"/>
    <property type="match status" value="1"/>
</dbReference>
<dbReference type="Gene3D" id="3.40.50.2000">
    <property type="entry name" value="Glycogen Phosphorylase B"/>
    <property type="match status" value="2"/>
</dbReference>
<dbReference type="EMBL" id="CP093344">
    <property type="protein sequence ID" value="WOG87213.1"/>
    <property type="molecule type" value="Genomic_DNA"/>
</dbReference>
<reference evidence="2" key="2">
    <citation type="submission" date="2022-03" db="EMBL/GenBank/DDBJ databases">
        <title>Draft title - Genomic analysis of global carrot germplasm unveils the trajectory of domestication and the origin of high carotenoid orange carrot.</title>
        <authorList>
            <person name="Iorizzo M."/>
            <person name="Ellison S."/>
            <person name="Senalik D."/>
            <person name="Macko-Podgorni A."/>
            <person name="Grzebelus D."/>
            <person name="Bostan H."/>
            <person name="Rolling W."/>
            <person name="Curaba J."/>
            <person name="Simon P."/>
        </authorList>
    </citation>
    <scope>NUCLEOTIDE SEQUENCE</scope>
    <source>
        <tissue evidence="2">Leaf</tissue>
    </source>
</reference>
<dbReference type="SUPFAM" id="SSF53756">
    <property type="entry name" value="UDP-Glycosyltransferase/glycogen phosphorylase"/>
    <property type="match status" value="1"/>
</dbReference>
<evidence type="ECO:0000313" key="3">
    <source>
        <dbReference type="Proteomes" id="UP000077755"/>
    </source>
</evidence>
<gene>
    <name evidence="2" type="ORF">DCAR_0206436</name>
</gene>